<reference evidence="2" key="2">
    <citation type="submission" date="2021-04" db="EMBL/GenBank/DDBJ databases">
        <authorList>
            <person name="Gilroy R."/>
        </authorList>
    </citation>
    <scope>NUCLEOTIDE SEQUENCE</scope>
    <source>
        <strain evidence="2">Gambia16-554</strain>
    </source>
</reference>
<name>A0A9D2GRX0_9BACT</name>
<feature type="chain" id="PRO_5038592711" description="DUF4124 domain-containing protein" evidence="1">
    <location>
        <begin position="21"/>
        <end position="166"/>
    </location>
</feature>
<evidence type="ECO:0000313" key="3">
    <source>
        <dbReference type="Proteomes" id="UP000824115"/>
    </source>
</evidence>
<feature type="signal peptide" evidence="1">
    <location>
        <begin position="1"/>
        <end position="20"/>
    </location>
</feature>
<dbReference type="Proteomes" id="UP000824115">
    <property type="component" value="Unassembled WGS sequence"/>
</dbReference>
<evidence type="ECO:0000256" key="1">
    <source>
        <dbReference type="SAM" id="SignalP"/>
    </source>
</evidence>
<evidence type="ECO:0000313" key="2">
    <source>
        <dbReference type="EMBL" id="HIZ85854.1"/>
    </source>
</evidence>
<gene>
    <name evidence="2" type="ORF">IAC04_05135</name>
</gene>
<sequence>MRTRTIITMLAVCAFLAAPAYGQKYTYKDSRNYEVVTLGVGTDGTKVFKIYVTEKNEKKAIALAKKAAVEVCIFRGLPSAGAVSGTPALCSSSDEQKHSAFFENFFTPGGQYLRYVNITSDGVIPEQDKIKVKGGYKIGLIVQVMYDNLRNDLQDAGVIRSLNSGF</sequence>
<accession>A0A9D2GRX0</accession>
<dbReference type="EMBL" id="DXAW01000093">
    <property type="protein sequence ID" value="HIZ85854.1"/>
    <property type="molecule type" value="Genomic_DNA"/>
</dbReference>
<dbReference type="AlphaFoldDB" id="A0A9D2GRX0"/>
<protein>
    <recommendedName>
        <fullName evidence="4">DUF4124 domain-containing protein</fullName>
    </recommendedName>
</protein>
<reference evidence="2" key="1">
    <citation type="journal article" date="2021" name="PeerJ">
        <title>Extensive microbial diversity within the chicken gut microbiome revealed by metagenomics and culture.</title>
        <authorList>
            <person name="Gilroy R."/>
            <person name="Ravi A."/>
            <person name="Getino M."/>
            <person name="Pursley I."/>
            <person name="Horton D.L."/>
            <person name="Alikhan N.F."/>
            <person name="Baker D."/>
            <person name="Gharbi K."/>
            <person name="Hall N."/>
            <person name="Watson M."/>
            <person name="Adriaenssens E.M."/>
            <person name="Foster-Nyarko E."/>
            <person name="Jarju S."/>
            <person name="Secka A."/>
            <person name="Antonio M."/>
            <person name="Oren A."/>
            <person name="Chaudhuri R.R."/>
            <person name="La Ragione R."/>
            <person name="Hildebrand F."/>
            <person name="Pallen M.J."/>
        </authorList>
    </citation>
    <scope>NUCLEOTIDE SEQUENCE</scope>
    <source>
        <strain evidence="2">Gambia16-554</strain>
    </source>
</reference>
<evidence type="ECO:0008006" key="4">
    <source>
        <dbReference type="Google" id="ProtNLM"/>
    </source>
</evidence>
<proteinExistence type="predicted"/>
<comment type="caution">
    <text evidence="2">The sequence shown here is derived from an EMBL/GenBank/DDBJ whole genome shotgun (WGS) entry which is preliminary data.</text>
</comment>
<keyword evidence="1" id="KW-0732">Signal</keyword>
<organism evidence="2 3">
    <name type="scientific">Candidatus Coprenecus stercoravium</name>
    <dbReference type="NCBI Taxonomy" id="2840735"/>
    <lineage>
        <taxon>Bacteria</taxon>
        <taxon>Pseudomonadati</taxon>
        <taxon>Bacteroidota</taxon>
        <taxon>Bacteroidia</taxon>
        <taxon>Bacteroidales</taxon>
        <taxon>Rikenellaceae</taxon>
        <taxon>Rikenellaceae incertae sedis</taxon>
        <taxon>Candidatus Coprenecus</taxon>
    </lineage>
</organism>